<evidence type="ECO:0000313" key="1">
    <source>
        <dbReference type="EMBL" id="ROW00972.1"/>
    </source>
</evidence>
<organism evidence="1 2">
    <name type="scientific">Cytospora chrysosperma</name>
    <name type="common">Cytospora canker fungus</name>
    <name type="synonym">Sphaeria chrysosperma</name>
    <dbReference type="NCBI Taxonomy" id="252740"/>
    <lineage>
        <taxon>Eukaryota</taxon>
        <taxon>Fungi</taxon>
        <taxon>Dikarya</taxon>
        <taxon>Ascomycota</taxon>
        <taxon>Pezizomycotina</taxon>
        <taxon>Sordariomycetes</taxon>
        <taxon>Sordariomycetidae</taxon>
        <taxon>Diaporthales</taxon>
        <taxon>Cytosporaceae</taxon>
        <taxon>Cytospora</taxon>
    </lineage>
</organism>
<dbReference type="EMBL" id="LJZO01000007">
    <property type="protein sequence ID" value="ROW00972.1"/>
    <property type="molecule type" value="Genomic_DNA"/>
</dbReference>
<sequence>MRPGSTLTHAIDIIKMVPSTFPTLQHLYIAFEFSKDMLPVIDEFVRRYAPGSLQLDVGIPTSVFHASWCIGIGSRLRFQAPNWKPVLGPLREVGGFCERKRIWRTVYAMEDGKDGQPGYGLSETDSNMPNGWMVSMARY</sequence>
<name>A0A423WC72_CYTCH</name>
<dbReference type="Proteomes" id="UP000284375">
    <property type="component" value="Unassembled WGS sequence"/>
</dbReference>
<gene>
    <name evidence="1" type="ORF">VSDG_02708</name>
</gene>
<reference evidence="1 2" key="1">
    <citation type="submission" date="2015-09" db="EMBL/GenBank/DDBJ databases">
        <title>Host preference determinants of Valsa canker pathogens revealed by comparative genomics.</title>
        <authorList>
            <person name="Yin Z."/>
            <person name="Huang L."/>
        </authorList>
    </citation>
    <scope>NUCLEOTIDE SEQUENCE [LARGE SCALE GENOMIC DNA]</scope>
    <source>
        <strain evidence="1 2">YSFL</strain>
    </source>
</reference>
<evidence type="ECO:0000313" key="2">
    <source>
        <dbReference type="Proteomes" id="UP000284375"/>
    </source>
</evidence>
<proteinExistence type="predicted"/>
<protein>
    <submittedName>
        <fullName evidence="1">Uncharacterized protein</fullName>
    </submittedName>
</protein>
<dbReference type="AlphaFoldDB" id="A0A423WC72"/>
<keyword evidence="2" id="KW-1185">Reference proteome</keyword>
<accession>A0A423WC72</accession>
<comment type="caution">
    <text evidence="1">The sequence shown here is derived from an EMBL/GenBank/DDBJ whole genome shotgun (WGS) entry which is preliminary data.</text>
</comment>